<name>A0A495UZZ3_9GAMM</name>
<keyword evidence="2" id="KW-1185">Reference proteome</keyword>
<comment type="caution">
    <text evidence="1">The sequence shown here is derived from an EMBL/GenBank/DDBJ whole genome shotgun (WGS) entry which is preliminary data.</text>
</comment>
<evidence type="ECO:0000313" key="1">
    <source>
        <dbReference type="EMBL" id="RKT42766.1"/>
    </source>
</evidence>
<sequence>MSARKIVLDSGDFPTSLPMAGLCCVEDTNDIRRPKHHGNQDAT</sequence>
<dbReference type="EMBL" id="RBXL01000001">
    <property type="protein sequence ID" value="RKT42766.1"/>
    <property type="molecule type" value="Genomic_DNA"/>
</dbReference>
<proteinExistence type="predicted"/>
<evidence type="ECO:0000313" key="2">
    <source>
        <dbReference type="Proteomes" id="UP000274556"/>
    </source>
</evidence>
<reference evidence="1 2" key="1">
    <citation type="submission" date="2018-10" db="EMBL/GenBank/DDBJ databases">
        <title>Genomic Encyclopedia of Archaeal and Bacterial Type Strains, Phase II (KMG-II): from individual species to whole genera.</title>
        <authorList>
            <person name="Goeker M."/>
        </authorList>
    </citation>
    <scope>NUCLEOTIDE SEQUENCE [LARGE SCALE GENOMIC DNA]</scope>
    <source>
        <strain evidence="1 2">DSM 235</strain>
    </source>
</reference>
<protein>
    <submittedName>
        <fullName evidence="1">Uncharacterized protein</fullName>
    </submittedName>
</protein>
<gene>
    <name evidence="1" type="ORF">BDD21_0061</name>
</gene>
<organism evidence="1 2">
    <name type="scientific">Thiocapsa rosea</name>
    <dbReference type="NCBI Taxonomy" id="69360"/>
    <lineage>
        <taxon>Bacteria</taxon>
        <taxon>Pseudomonadati</taxon>
        <taxon>Pseudomonadota</taxon>
        <taxon>Gammaproteobacteria</taxon>
        <taxon>Chromatiales</taxon>
        <taxon>Chromatiaceae</taxon>
        <taxon>Thiocapsa</taxon>
    </lineage>
</organism>
<dbReference type="Proteomes" id="UP000274556">
    <property type="component" value="Unassembled WGS sequence"/>
</dbReference>
<accession>A0A495UZZ3</accession>
<dbReference type="AlphaFoldDB" id="A0A495UZZ3"/>